<reference evidence="2" key="1">
    <citation type="submission" date="2023-12" db="EMBL/GenBank/DDBJ databases">
        <title>Novel isolates from deep terrestrial aquifers shed light on the physiology and ecology of the class Limnochordia.</title>
        <authorList>
            <person name="Karnachuk O.V."/>
            <person name="Lukina A.P."/>
            <person name="Avakyan M.R."/>
            <person name="Kadnikov V."/>
            <person name="Begmatov S."/>
            <person name="Beletsky A.V."/>
            <person name="Mardanov A.V."/>
            <person name="Ravin N.V."/>
        </authorList>
    </citation>
    <scope>NUCLEOTIDE SEQUENCE [LARGE SCALE GENOMIC DNA]</scope>
    <source>
        <strain evidence="2">LN</strain>
    </source>
</reference>
<accession>A0ABZ1BN13</accession>
<dbReference type="RefSeq" id="WP_324668263.1">
    <property type="nucleotide sequence ID" value="NZ_CP141614.1"/>
</dbReference>
<organism evidence="1 2">
    <name type="scientific">Geochorda subterranea</name>
    <dbReference type="NCBI Taxonomy" id="3109564"/>
    <lineage>
        <taxon>Bacteria</taxon>
        <taxon>Bacillati</taxon>
        <taxon>Bacillota</taxon>
        <taxon>Limnochordia</taxon>
        <taxon>Limnochordales</taxon>
        <taxon>Geochordaceae</taxon>
        <taxon>Geochorda</taxon>
    </lineage>
</organism>
<dbReference type="Proteomes" id="UP001333102">
    <property type="component" value="Chromosome"/>
</dbReference>
<sequence>MEHQHEPVAIVERLRQLAGAIQQAVRRNDVAGLPELAREEAELARRLADQLAAAPAVPDALRDGVRSWWALHEQNRLLLQHAHHTVLALLDLLAGAGNEPAGLYSPQAATGGGRRDAVGRVAAAVDRRV</sequence>
<evidence type="ECO:0000313" key="1">
    <source>
        <dbReference type="EMBL" id="WRP13988.1"/>
    </source>
</evidence>
<keyword evidence="2" id="KW-1185">Reference proteome</keyword>
<dbReference type="EMBL" id="CP141614">
    <property type="protein sequence ID" value="WRP13988.1"/>
    <property type="molecule type" value="Genomic_DNA"/>
</dbReference>
<protein>
    <recommendedName>
        <fullName evidence="3">FlgN protein</fullName>
    </recommendedName>
</protein>
<proteinExistence type="predicted"/>
<evidence type="ECO:0008006" key="3">
    <source>
        <dbReference type="Google" id="ProtNLM"/>
    </source>
</evidence>
<evidence type="ECO:0000313" key="2">
    <source>
        <dbReference type="Proteomes" id="UP001333102"/>
    </source>
</evidence>
<name>A0ABZ1BN13_9FIRM</name>
<gene>
    <name evidence="1" type="ORF">VLY81_11215</name>
</gene>